<dbReference type="Proteomes" id="UP000236630">
    <property type="component" value="Unassembled WGS sequence"/>
</dbReference>
<dbReference type="SUPFAM" id="SSF52047">
    <property type="entry name" value="RNI-like"/>
    <property type="match status" value="1"/>
</dbReference>
<evidence type="ECO:0000313" key="4">
    <source>
        <dbReference type="Proteomes" id="UP000236630"/>
    </source>
</evidence>
<protein>
    <recommendedName>
        <fullName evidence="2">Disease resistance protein At4g27190-like leucine-rich repeats domain-containing protein</fullName>
    </recommendedName>
</protein>
<feature type="domain" description="Disease resistance protein At4g27190-like leucine-rich repeats" evidence="2">
    <location>
        <begin position="121"/>
        <end position="246"/>
    </location>
</feature>
<reference evidence="3 4" key="1">
    <citation type="journal article" date="2017" name="Front. Genet.">
        <title>Draft sequencing of the heterozygous diploid genome of Satsuma (Citrus unshiu Marc.) using a hybrid assembly approach.</title>
        <authorList>
            <person name="Shimizu T."/>
            <person name="Tanizawa Y."/>
            <person name="Mochizuki T."/>
            <person name="Nagasaki H."/>
            <person name="Yoshioka T."/>
            <person name="Toyoda A."/>
            <person name="Fujiyama A."/>
            <person name="Kaminuma E."/>
            <person name="Nakamura Y."/>
        </authorList>
    </citation>
    <scope>NUCLEOTIDE SEQUENCE [LARGE SCALE GENOMIC DNA]</scope>
    <source>
        <strain evidence="4">cv. Miyagawa wase</strain>
    </source>
</reference>
<evidence type="ECO:0000313" key="3">
    <source>
        <dbReference type="EMBL" id="GAY56201.1"/>
    </source>
</evidence>
<accession>A0A2H5PV35</accession>
<dbReference type="InterPro" id="IPR032675">
    <property type="entry name" value="LRR_dom_sf"/>
</dbReference>
<feature type="domain" description="Disease resistance protein At4g27190-like leucine-rich repeats" evidence="2">
    <location>
        <begin position="270"/>
        <end position="386"/>
    </location>
</feature>
<dbReference type="InterPro" id="IPR050905">
    <property type="entry name" value="Plant_NBS-LRR"/>
</dbReference>
<evidence type="ECO:0000256" key="1">
    <source>
        <dbReference type="ARBA" id="ARBA00022821"/>
    </source>
</evidence>
<organism evidence="3 4">
    <name type="scientific">Citrus unshiu</name>
    <name type="common">Satsuma mandarin</name>
    <name type="synonym">Citrus nobilis var. unshiu</name>
    <dbReference type="NCBI Taxonomy" id="55188"/>
    <lineage>
        <taxon>Eukaryota</taxon>
        <taxon>Viridiplantae</taxon>
        <taxon>Streptophyta</taxon>
        <taxon>Embryophyta</taxon>
        <taxon>Tracheophyta</taxon>
        <taxon>Spermatophyta</taxon>
        <taxon>Magnoliopsida</taxon>
        <taxon>eudicotyledons</taxon>
        <taxon>Gunneridae</taxon>
        <taxon>Pentapetalae</taxon>
        <taxon>rosids</taxon>
        <taxon>malvids</taxon>
        <taxon>Sapindales</taxon>
        <taxon>Rutaceae</taxon>
        <taxon>Aurantioideae</taxon>
        <taxon>Citrus</taxon>
    </lineage>
</organism>
<dbReference type="Gene3D" id="3.80.10.10">
    <property type="entry name" value="Ribonuclease Inhibitor"/>
    <property type="match status" value="2"/>
</dbReference>
<dbReference type="PANTHER" id="PTHR33463">
    <property type="entry name" value="NB-ARC DOMAIN-CONTAINING PROTEIN-RELATED"/>
    <property type="match status" value="1"/>
</dbReference>
<name>A0A2H5PV35_CITUN</name>
<dbReference type="AlphaFoldDB" id="A0A2H5PV35"/>
<dbReference type="PANTHER" id="PTHR33463:SF204">
    <property type="entry name" value="NB-ARC DOMAIN-CONTAINING PROTEIN"/>
    <property type="match status" value="1"/>
</dbReference>
<comment type="caution">
    <text evidence="3">The sequence shown here is derived from an EMBL/GenBank/DDBJ whole genome shotgun (WGS) entry which is preliminary data.</text>
</comment>
<proteinExistence type="predicted"/>
<dbReference type="EMBL" id="BDQV01000133">
    <property type="protein sequence ID" value="GAY56201.1"/>
    <property type="molecule type" value="Genomic_DNA"/>
</dbReference>
<dbReference type="InterPro" id="IPR057135">
    <property type="entry name" value="At4g27190-like_LRR"/>
</dbReference>
<keyword evidence="4" id="KW-1185">Reference proteome</keyword>
<evidence type="ECO:0000259" key="2">
    <source>
        <dbReference type="Pfam" id="PF23247"/>
    </source>
</evidence>
<keyword evidence="1" id="KW-0611">Plant defense</keyword>
<sequence length="536" mass="60910">MLPDMSFQNLTSFSEFYNWRRREALIRAAREQCGRFTGHEDFSVTILWIKNFAAQTEILAFGETSTILENIVSGPKPNDGFNELMFLVILACNEMKCLVNSLERTRRVTLHKLEWLAIFYNQNFVEICHGQLPAEYLSNLKRLDVAACGSMLKILPSHSAQSLQNLQRLRVGSCELLESVFEIERVNIAKEETELFSSLEKLTLIDLPRMTDIWKGDTQFVSLRNLKKVRVENCDELRQVFPANLGRKAAAEEMVLYRNRRDQIHIHATTSTSSPTPSLGNLVSITIRRCWQLRQLFTTSMVKSLVRLESLEVSSCPTLQEIIMDDEGEAGLQGASTKKITFPSLFSIKLRDLGSLTCFSSSGLHATVEFLALEALQIIDCPGMKTFGYGDQLTPKLLKGVELEIGEYRWTGNLNHTIQQYVYNVKNHHIRSVDRYAKPRCQIAWDVKIIITLVRGAACKNLVSIINICRIWSHILLVTIFPKFKSFSASCAQSCLKPISEITSEKMPCHQNSIKGLQDLADRFLKQNFNFSSSCT</sequence>
<dbReference type="Pfam" id="PF23247">
    <property type="entry name" value="LRR_RPS2"/>
    <property type="match status" value="2"/>
</dbReference>
<gene>
    <name evidence="3" type="ORF">CUMW_170060</name>
</gene>